<protein>
    <submittedName>
        <fullName evidence="1">Uncharacterized protein</fullName>
    </submittedName>
</protein>
<reference evidence="1" key="1">
    <citation type="submission" date="2018-02" db="EMBL/GenBank/DDBJ databases">
        <title>Rhizophora mucronata_Transcriptome.</title>
        <authorList>
            <person name="Meera S.P."/>
            <person name="Sreeshan A."/>
            <person name="Augustine A."/>
        </authorList>
    </citation>
    <scope>NUCLEOTIDE SEQUENCE</scope>
    <source>
        <tissue evidence="1">Leaf</tissue>
    </source>
</reference>
<sequence length="42" mass="4957">MTTFSIYSLTLHKHVCMWLCQHASWLCIISPLCNSQLHDQEH</sequence>
<dbReference type="EMBL" id="GGEC01062806">
    <property type="protein sequence ID" value="MBX43290.1"/>
    <property type="molecule type" value="Transcribed_RNA"/>
</dbReference>
<accession>A0A2P2NLL8</accession>
<organism evidence="1">
    <name type="scientific">Rhizophora mucronata</name>
    <name type="common">Asiatic mangrove</name>
    <dbReference type="NCBI Taxonomy" id="61149"/>
    <lineage>
        <taxon>Eukaryota</taxon>
        <taxon>Viridiplantae</taxon>
        <taxon>Streptophyta</taxon>
        <taxon>Embryophyta</taxon>
        <taxon>Tracheophyta</taxon>
        <taxon>Spermatophyta</taxon>
        <taxon>Magnoliopsida</taxon>
        <taxon>eudicotyledons</taxon>
        <taxon>Gunneridae</taxon>
        <taxon>Pentapetalae</taxon>
        <taxon>rosids</taxon>
        <taxon>fabids</taxon>
        <taxon>Malpighiales</taxon>
        <taxon>Rhizophoraceae</taxon>
        <taxon>Rhizophora</taxon>
    </lineage>
</organism>
<proteinExistence type="predicted"/>
<evidence type="ECO:0000313" key="1">
    <source>
        <dbReference type="EMBL" id="MBX43290.1"/>
    </source>
</evidence>
<name>A0A2P2NLL8_RHIMU</name>
<dbReference type="AlphaFoldDB" id="A0A2P2NLL8"/>